<dbReference type="Pfam" id="PF05132">
    <property type="entry name" value="RNA_pol_Rpc4"/>
    <property type="match status" value="1"/>
</dbReference>
<dbReference type="PANTHER" id="PTHR13408:SF0">
    <property type="entry name" value="DNA-DIRECTED RNA POLYMERASE III SUBUNIT RPC4"/>
    <property type="match status" value="1"/>
</dbReference>
<evidence type="ECO:0000256" key="2">
    <source>
        <dbReference type="ARBA" id="ARBA00022478"/>
    </source>
</evidence>
<evidence type="ECO:0000256" key="3">
    <source>
        <dbReference type="ARBA" id="ARBA00023163"/>
    </source>
</evidence>
<accession>A0A196SD77</accession>
<dbReference type="STRING" id="478820.A0A196SD77"/>
<feature type="compositionally biased region" description="Low complexity" evidence="5">
    <location>
        <begin position="1"/>
        <end position="17"/>
    </location>
</feature>
<dbReference type="AlphaFoldDB" id="A0A196SD77"/>
<comment type="caution">
    <text evidence="6">The sequence shown here is derived from an EMBL/GenBank/DDBJ whole genome shotgun (WGS) entry which is preliminary data.</text>
</comment>
<keyword evidence="4" id="KW-0539">Nucleus</keyword>
<evidence type="ECO:0000256" key="5">
    <source>
        <dbReference type="SAM" id="MobiDB-lite"/>
    </source>
</evidence>
<dbReference type="GO" id="GO:0042797">
    <property type="term" value="P:tRNA transcription by RNA polymerase III"/>
    <property type="evidence" value="ECO:0007669"/>
    <property type="project" value="TreeGrafter"/>
</dbReference>
<dbReference type="EMBL" id="LXWW01000289">
    <property type="protein sequence ID" value="OAO14082.1"/>
    <property type="molecule type" value="Genomic_DNA"/>
</dbReference>
<dbReference type="Proteomes" id="UP000078348">
    <property type="component" value="Unassembled WGS sequence"/>
</dbReference>
<feature type="compositionally biased region" description="Polar residues" evidence="5">
    <location>
        <begin position="93"/>
        <end position="107"/>
    </location>
</feature>
<dbReference type="OrthoDB" id="5836119at2759"/>
<protein>
    <recommendedName>
        <fullName evidence="8">DNA-directed RNA polymerase III subunit RPC4</fullName>
    </recommendedName>
</protein>
<reference evidence="6 7" key="1">
    <citation type="submission" date="2016-05" db="EMBL/GenBank/DDBJ databases">
        <title>Nuclear genome of Blastocystis sp. subtype 1 NandII.</title>
        <authorList>
            <person name="Gentekaki E."/>
            <person name="Curtis B."/>
            <person name="Stairs C."/>
            <person name="Eme L."/>
            <person name="Herman E."/>
            <person name="Klimes V."/>
            <person name="Arias M.C."/>
            <person name="Elias M."/>
            <person name="Hilliou F."/>
            <person name="Klute M."/>
            <person name="Malik S.-B."/>
            <person name="Pightling A."/>
            <person name="Rachubinski R."/>
            <person name="Salas D."/>
            <person name="Schlacht A."/>
            <person name="Suga H."/>
            <person name="Archibald J."/>
            <person name="Ball S.G."/>
            <person name="Clark G."/>
            <person name="Dacks J."/>
            <person name="Van Der Giezen M."/>
            <person name="Tsaousis A."/>
            <person name="Roger A."/>
        </authorList>
    </citation>
    <scope>NUCLEOTIDE SEQUENCE [LARGE SCALE GENOMIC DNA]</scope>
    <source>
        <strain evidence="7">ATCC 50177 / NandII</strain>
    </source>
</reference>
<gene>
    <name evidence="6" type="ORF">AV274_4260</name>
</gene>
<evidence type="ECO:0000313" key="6">
    <source>
        <dbReference type="EMBL" id="OAO14082.1"/>
    </source>
</evidence>
<dbReference type="GO" id="GO:0003677">
    <property type="term" value="F:DNA binding"/>
    <property type="evidence" value="ECO:0007669"/>
    <property type="project" value="InterPro"/>
</dbReference>
<feature type="compositionally biased region" description="Basic and acidic residues" evidence="5">
    <location>
        <begin position="79"/>
        <end position="92"/>
    </location>
</feature>
<feature type="region of interest" description="Disordered" evidence="5">
    <location>
        <begin position="1"/>
        <end position="121"/>
    </location>
</feature>
<proteinExistence type="predicted"/>
<dbReference type="PANTHER" id="PTHR13408">
    <property type="entry name" value="DNA-DIRECTED RNA POLYMERASE III"/>
    <property type="match status" value="1"/>
</dbReference>
<comment type="subcellular location">
    <subcellularLocation>
        <location evidence="1">Nucleus</location>
    </subcellularLocation>
</comment>
<evidence type="ECO:0000256" key="4">
    <source>
        <dbReference type="ARBA" id="ARBA00023242"/>
    </source>
</evidence>
<evidence type="ECO:0008006" key="8">
    <source>
        <dbReference type="Google" id="ProtNLM"/>
    </source>
</evidence>
<organism evidence="6 7">
    <name type="scientific">Blastocystis sp. subtype 1 (strain ATCC 50177 / NandII)</name>
    <dbReference type="NCBI Taxonomy" id="478820"/>
    <lineage>
        <taxon>Eukaryota</taxon>
        <taxon>Sar</taxon>
        <taxon>Stramenopiles</taxon>
        <taxon>Bigyra</taxon>
        <taxon>Opalozoa</taxon>
        <taxon>Opalinata</taxon>
        <taxon>Blastocystidae</taxon>
        <taxon>Blastocystis</taxon>
    </lineage>
</organism>
<evidence type="ECO:0000313" key="7">
    <source>
        <dbReference type="Proteomes" id="UP000078348"/>
    </source>
</evidence>
<feature type="compositionally biased region" description="Low complexity" evidence="5">
    <location>
        <begin position="108"/>
        <end position="121"/>
    </location>
</feature>
<name>A0A196SD77_BLAHN</name>
<dbReference type="InterPro" id="IPR007811">
    <property type="entry name" value="RPC4"/>
</dbReference>
<keyword evidence="2" id="KW-0240">DNA-directed RNA polymerase</keyword>
<keyword evidence="7" id="KW-1185">Reference proteome</keyword>
<keyword evidence="3" id="KW-0804">Transcription</keyword>
<sequence length="340" mass="37036">MNGSGSKAGDSSGAPAAEGGRNAYTIGGVKKPKFKPVARKAVTAAKPQTGAIPLVPTSGGSQQPGGQQGLPGAFPQVKSEPHDSVRVKREPNQRTNTKGNGRNSGPAQGNRQNRNQSNRNQPRFLVSGESRFFATNNVHRSGGHVSDTAILMSGSEEKPVVKKDGDVSEVMEEEINDDHELTALNNGPIRFPYVKDQPRAEVHNPLTWDEDDAQVTALDLLKEVNDGDMMLFALPSFLPIYAKNREYGIDEQKFVQNNDTKPHDYTENELMGIPAGKIGKMRVHESGRISIDVNGYIVDMGVSIPLRYQQQVVTIDDTSISMLGDVKHRLVLTPDVNNFQ</sequence>
<dbReference type="GO" id="GO:0005666">
    <property type="term" value="C:RNA polymerase III complex"/>
    <property type="evidence" value="ECO:0007669"/>
    <property type="project" value="InterPro"/>
</dbReference>
<evidence type="ECO:0000256" key="1">
    <source>
        <dbReference type="ARBA" id="ARBA00004123"/>
    </source>
</evidence>